<dbReference type="SUPFAM" id="SSF55729">
    <property type="entry name" value="Acyl-CoA N-acyltransferases (Nat)"/>
    <property type="match status" value="1"/>
</dbReference>
<dbReference type="PROSITE" id="PS51186">
    <property type="entry name" value="GNAT"/>
    <property type="match status" value="1"/>
</dbReference>
<keyword evidence="2" id="KW-0808">Transferase</keyword>
<dbReference type="Pfam" id="PF00583">
    <property type="entry name" value="Acetyltransf_1"/>
    <property type="match status" value="1"/>
</dbReference>
<dbReference type="EMBL" id="JBHSDK010000002">
    <property type="protein sequence ID" value="MFC4334026.1"/>
    <property type="molecule type" value="Genomic_DNA"/>
</dbReference>
<dbReference type="RefSeq" id="WP_380617761.1">
    <property type="nucleotide sequence ID" value="NZ_JBHSDK010000002.1"/>
</dbReference>
<sequence>MAERYGAPLRTVAPDDHRRLRSLTGLGFAFDRKDVDWRIPTGGHRGGEADWTLKRSDEVDLDRLREWDDEMRQYVPGTRGWRWDPAEFAEELADSPPYDPALYLLAFDPDGEFAGMGRTWLNRDGARIGFVGARPRFRSRGLGGHLARRMLAELDDRGHTSAYFNIDSANAASTAMAEKMGATAVGATYELVWFAD</sequence>
<accession>A0ABV8TTZ7</accession>
<gene>
    <name evidence="2" type="ORF">ACFPET_02300</name>
</gene>
<evidence type="ECO:0000259" key="1">
    <source>
        <dbReference type="PROSITE" id="PS51186"/>
    </source>
</evidence>
<dbReference type="Gene3D" id="3.40.630.30">
    <property type="match status" value="1"/>
</dbReference>
<keyword evidence="2" id="KW-0012">Acyltransferase</keyword>
<organism evidence="2 3">
    <name type="scientific">Salininema proteolyticum</name>
    <dbReference type="NCBI Taxonomy" id="1607685"/>
    <lineage>
        <taxon>Bacteria</taxon>
        <taxon>Bacillati</taxon>
        <taxon>Actinomycetota</taxon>
        <taxon>Actinomycetes</taxon>
        <taxon>Glycomycetales</taxon>
        <taxon>Glycomycetaceae</taxon>
        <taxon>Salininema</taxon>
    </lineage>
</organism>
<dbReference type="GO" id="GO:0016746">
    <property type="term" value="F:acyltransferase activity"/>
    <property type="evidence" value="ECO:0007669"/>
    <property type="project" value="UniProtKB-KW"/>
</dbReference>
<evidence type="ECO:0000313" key="3">
    <source>
        <dbReference type="Proteomes" id="UP001595823"/>
    </source>
</evidence>
<name>A0ABV8TTZ7_9ACTN</name>
<protein>
    <submittedName>
        <fullName evidence="2">GNAT family N-acetyltransferase</fullName>
        <ecNumber evidence="2">2.3.-.-</ecNumber>
    </submittedName>
</protein>
<proteinExistence type="predicted"/>
<dbReference type="EC" id="2.3.-.-" evidence="2"/>
<dbReference type="InterPro" id="IPR016181">
    <property type="entry name" value="Acyl_CoA_acyltransferase"/>
</dbReference>
<evidence type="ECO:0000313" key="2">
    <source>
        <dbReference type="EMBL" id="MFC4334026.1"/>
    </source>
</evidence>
<dbReference type="Proteomes" id="UP001595823">
    <property type="component" value="Unassembled WGS sequence"/>
</dbReference>
<feature type="domain" description="N-acetyltransferase" evidence="1">
    <location>
        <begin position="51"/>
        <end position="196"/>
    </location>
</feature>
<dbReference type="InterPro" id="IPR000182">
    <property type="entry name" value="GNAT_dom"/>
</dbReference>
<keyword evidence="3" id="KW-1185">Reference proteome</keyword>
<comment type="caution">
    <text evidence="2">The sequence shown here is derived from an EMBL/GenBank/DDBJ whole genome shotgun (WGS) entry which is preliminary data.</text>
</comment>
<reference evidence="3" key="1">
    <citation type="journal article" date="2019" name="Int. J. Syst. Evol. Microbiol.">
        <title>The Global Catalogue of Microorganisms (GCM) 10K type strain sequencing project: providing services to taxonomists for standard genome sequencing and annotation.</title>
        <authorList>
            <consortium name="The Broad Institute Genomics Platform"/>
            <consortium name="The Broad Institute Genome Sequencing Center for Infectious Disease"/>
            <person name="Wu L."/>
            <person name="Ma J."/>
        </authorList>
    </citation>
    <scope>NUCLEOTIDE SEQUENCE [LARGE SCALE GENOMIC DNA]</scope>
    <source>
        <strain evidence="3">IBRC-M 10908</strain>
    </source>
</reference>